<dbReference type="Pfam" id="PF00155">
    <property type="entry name" value="Aminotran_1_2"/>
    <property type="match status" value="1"/>
</dbReference>
<keyword evidence="9" id="KW-1185">Reference proteome</keyword>
<dbReference type="InterPro" id="IPR015422">
    <property type="entry name" value="PyrdxlP-dep_Trfase_small"/>
</dbReference>
<dbReference type="Proteomes" id="UP001165395">
    <property type="component" value="Unassembled WGS sequence"/>
</dbReference>
<keyword evidence="6" id="KW-0804">Transcription</keyword>
<dbReference type="Gene3D" id="3.90.1150.10">
    <property type="entry name" value="Aspartate Aminotransferase, domain 1"/>
    <property type="match status" value="1"/>
</dbReference>
<evidence type="ECO:0000256" key="2">
    <source>
        <dbReference type="ARBA" id="ARBA00021531"/>
    </source>
</evidence>
<dbReference type="InterPro" id="IPR051446">
    <property type="entry name" value="HTH_trans_reg/aminotransferase"/>
</dbReference>
<dbReference type="InterPro" id="IPR036388">
    <property type="entry name" value="WH-like_DNA-bd_sf"/>
</dbReference>
<proteinExistence type="inferred from homology"/>
<keyword evidence="4" id="KW-0805">Transcription regulation</keyword>
<dbReference type="SUPFAM" id="SSF53383">
    <property type="entry name" value="PLP-dependent transferases"/>
    <property type="match status" value="1"/>
</dbReference>
<sequence>MWLPDLSTYSGPRYLALVSAIEFDIRNGKLQPGERLPPQRLLADLLGVHLSTVTRAYKTAISQHLVYAAMGNGTFVSHPNAAPKLFSLAKHESTWIDLSVSTYPIHADDQDLSETLQHLCQTRSLAHTMAYRQWDDWQPIKDALANWFEHQHQTGKVNTSDLTLCTGAQHALTEVLASFVSKGESILCESLTYPGLKTVATQLGIRLIGIPMSKTGIDLIQLEKKLKQGGIRTLVLMPTLHNPTTMTMPIAEREALAALIRRYPITVIEEDVYGPFAKHPQPAMVSICPEKVIYISGLSKTVAPGLRIGAIFDPGKQLPFGEGHWHSTSWYVNPLQADIAEEWLKTGTALKRLQKQKKEMHLRHQIADSFIGQSETDEHFSPHRWLHTQTEQQSHILANLLLSHGIRVASDRVFSTTATPSPSGIRMALASAPDHARLREAMQIIAEVRTRL</sequence>
<name>A0ABS8D1F2_9NEIS</name>
<dbReference type="Gene3D" id="1.10.10.10">
    <property type="entry name" value="Winged helix-like DNA-binding domain superfamily/Winged helix DNA-binding domain"/>
    <property type="match status" value="1"/>
</dbReference>
<comment type="caution">
    <text evidence="8">The sequence shown here is derived from an EMBL/GenBank/DDBJ whole genome shotgun (WGS) entry which is preliminary data.</text>
</comment>
<keyword evidence="3" id="KW-0663">Pyridoxal phosphate</keyword>
<dbReference type="CDD" id="cd07377">
    <property type="entry name" value="WHTH_GntR"/>
    <property type="match status" value="1"/>
</dbReference>
<comment type="similarity">
    <text evidence="1">In the C-terminal section; belongs to the class-I pyridoxal-phosphate-dependent aminotransferase family.</text>
</comment>
<keyword evidence="8" id="KW-0808">Transferase</keyword>
<dbReference type="InterPro" id="IPR000524">
    <property type="entry name" value="Tscrpt_reg_HTH_GntR"/>
</dbReference>
<dbReference type="PROSITE" id="PS50949">
    <property type="entry name" value="HTH_GNTR"/>
    <property type="match status" value="1"/>
</dbReference>
<dbReference type="PANTHER" id="PTHR46577">
    <property type="entry name" value="HTH-TYPE TRANSCRIPTIONAL REGULATORY PROTEIN GABR"/>
    <property type="match status" value="1"/>
</dbReference>
<dbReference type="CDD" id="cd00609">
    <property type="entry name" value="AAT_like"/>
    <property type="match status" value="1"/>
</dbReference>
<evidence type="ECO:0000313" key="8">
    <source>
        <dbReference type="EMBL" id="MCB6182014.1"/>
    </source>
</evidence>
<dbReference type="InterPro" id="IPR004839">
    <property type="entry name" value="Aminotransferase_I/II_large"/>
</dbReference>
<dbReference type="InterPro" id="IPR015421">
    <property type="entry name" value="PyrdxlP-dep_Trfase_major"/>
</dbReference>
<dbReference type="GO" id="GO:0008483">
    <property type="term" value="F:transaminase activity"/>
    <property type="evidence" value="ECO:0007669"/>
    <property type="project" value="UniProtKB-KW"/>
</dbReference>
<evidence type="ECO:0000256" key="1">
    <source>
        <dbReference type="ARBA" id="ARBA00005384"/>
    </source>
</evidence>
<dbReference type="EMBL" id="JAJBZT010000001">
    <property type="protein sequence ID" value="MCB6182014.1"/>
    <property type="molecule type" value="Genomic_DNA"/>
</dbReference>
<dbReference type="Pfam" id="PF00392">
    <property type="entry name" value="GntR"/>
    <property type="match status" value="1"/>
</dbReference>
<evidence type="ECO:0000313" key="9">
    <source>
        <dbReference type="Proteomes" id="UP001165395"/>
    </source>
</evidence>
<dbReference type="SMART" id="SM00345">
    <property type="entry name" value="HTH_GNTR"/>
    <property type="match status" value="1"/>
</dbReference>
<gene>
    <name evidence="8" type="ORF">LIN78_00395</name>
</gene>
<dbReference type="Gene3D" id="3.40.640.10">
    <property type="entry name" value="Type I PLP-dependent aspartate aminotransferase-like (Major domain)"/>
    <property type="match status" value="1"/>
</dbReference>
<evidence type="ECO:0000256" key="5">
    <source>
        <dbReference type="ARBA" id="ARBA00023125"/>
    </source>
</evidence>
<keyword evidence="8" id="KW-0032">Aminotransferase</keyword>
<keyword evidence="5" id="KW-0238">DNA-binding</keyword>
<dbReference type="InterPro" id="IPR036390">
    <property type="entry name" value="WH_DNA-bd_sf"/>
</dbReference>
<dbReference type="RefSeq" id="WP_227177373.1">
    <property type="nucleotide sequence ID" value="NZ_JAJBZT010000001.1"/>
</dbReference>
<evidence type="ECO:0000256" key="4">
    <source>
        <dbReference type="ARBA" id="ARBA00023015"/>
    </source>
</evidence>
<dbReference type="InterPro" id="IPR015424">
    <property type="entry name" value="PyrdxlP-dep_Trfase"/>
</dbReference>
<feature type="domain" description="HTH gntR-type" evidence="7">
    <location>
        <begin position="11"/>
        <end position="79"/>
    </location>
</feature>
<dbReference type="PANTHER" id="PTHR46577:SF1">
    <property type="entry name" value="HTH-TYPE TRANSCRIPTIONAL REGULATORY PROTEIN GABR"/>
    <property type="match status" value="1"/>
</dbReference>
<evidence type="ECO:0000259" key="7">
    <source>
        <dbReference type="PROSITE" id="PS50949"/>
    </source>
</evidence>
<organism evidence="8 9">
    <name type="scientific">Leeia speluncae</name>
    <dbReference type="NCBI Taxonomy" id="2884804"/>
    <lineage>
        <taxon>Bacteria</taxon>
        <taxon>Pseudomonadati</taxon>
        <taxon>Pseudomonadota</taxon>
        <taxon>Betaproteobacteria</taxon>
        <taxon>Neisseriales</taxon>
        <taxon>Leeiaceae</taxon>
        <taxon>Leeia</taxon>
    </lineage>
</organism>
<reference evidence="8" key="1">
    <citation type="submission" date="2021-10" db="EMBL/GenBank/DDBJ databases">
        <title>The complete genome sequence of Leeia sp. TBRC 13508.</title>
        <authorList>
            <person name="Charoenyingcharoen P."/>
            <person name="Yukphan P."/>
        </authorList>
    </citation>
    <scope>NUCLEOTIDE SEQUENCE</scope>
    <source>
        <strain evidence="8">TBRC 13508</strain>
    </source>
</reference>
<evidence type="ECO:0000256" key="6">
    <source>
        <dbReference type="ARBA" id="ARBA00023163"/>
    </source>
</evidence>
<evidence type="ECO:0000256" key="3">
    <source>
        <dbReference type="ARBA" id="ARBA00022898"/>
    </source>
</evidence>
<dbReference type="SUPFAM" id="SSF46785">
    <property type="entry name" value="Winged helix' DNA-binding domain"/>
    <property type="match status" value="1"/>
</dbReference>
<protein>
    <recommendedName>
        <fullName evidence="2">Putative 8-amino-7-oxononanoate synthase</fullName>
    </recommendedName>
</protein>
<accession>A0ABS8D1F2</accession>